<protein>
    <recommendedName>
        <fullName evidence="1">peptidyl-tRNA hydrolase</fullName>
        <ecNumber evidence="1">3.1.1.29</ecNumber>
    </recommendedName>
</protein>
<evidence type="ECO:0000256" key="3">
    <source>
        <dbReference type="ARBA" id="ARBA00022801"/>
    </source>
</evidence>
<dbReference type="EC" id="3.1.1.29" evidence="1"/>
<accession>A0A3B0VDU4</accession>
<dbReference type="PANTHER" id="PTHR17224:SF1">
    <property type="entry name" value="PEPTIDYL-TRNA HYDROLASE"/>
    <property type="match status" value="1"/>
</dbReference>
<organism evidence="6">
    <name type="scientific">hydrothermal vent metagenome</name>
    <dbReference type="NCBI Taxonomy" id="652676"/>
    <lineage>
        <taxon>unclassified sequences</taxon>
        <taxon>metagenomes</taxon>
        <taxon>ecological metagenomes</taxon>
    </lineage>
</organism>
<dbReference type="AlphaFoldDB" id="A0A3B0VDU4"/>
<sequence length="187" mass="20724">MKYLIACLGNIGAEYANTRHNIGFVVANALAGDLKGKFETERLASVARLKFKGRALVVIKPATYMNLSGKAVKYWLTKEKIPTDKLLVVLDDIALPLGTLRLKKQGGDAGHNGLTDIIEKLGTNVFPRLRVGIGNDFPRGYQVDYVLGEWSRSETDLLIPRVEKAVEIIKSFTTLGTDRTMNLYNNK</sequence>
<evidence type="ECO:0000256" key="5">
    <source>
        <dbReference type="ARBA" id="ARBA00038063"/>
    </source>
</evidence>
<keyword evidence="2" id="KW-0820">tRNA-binding</keyword>
<dbReference type="EMBL" id="UOET01000482">
    <property type="protein sequence ID" value="VAW30156.1"/>
    <property type="molecule type" value="Genomic_DNA"/>
</dbReference>
<dbReference type="InterPro" id="IPR018171">
    <property type="entry name" value="Pept_tRNA_hydro_CS"/>
</dbReference>
<dbReference type="GO" id="GO:0004045">
    <property type="term" value="F:peptidyl-tRNA hydrolase activity"/>
    <property type="evidence" value="ECO:0007669"/>
    <property type="project" value="UniProtKB-EC"/>
</dbReference>
<dbReference type="Pfam" id="PF01195">
    <property type="entry name" value="Pept_tRNA_hydro"/>
    <property type="match status" value="1"/>
</dbReference>
<evidence type="ECO:0000256" key="1">
    <source>
        <dbReference type="ARBA" id="ARBA00013260"/>
    </source>
</evidence>
<evidence type="ECO:0000313" key="6">
    <source>
        <dbReference type="EMBL" id="VAW30156.1"/>
    </source>
</evidence>
<proteinExistence type="inferred from homology"/>
<reference evidence="6" key="1">
    <citation type="submission" date="2018-06" db="EMBL/GenBank/DDBJ databases">
        <authorList>
            <person name="Zhirakovskaya E."/>
        </authorList>
    </citation>
    <scope>NUCLEOTIDE SEQUENCE</scope>
</reference>
<dbReference type="Gene3D" id="3.40.50.1470">
    <property type="entry name" value="Peptidyl-tRNA hydrolase"/>
    <property type="match status" value="1"/>
</dbReference>
<evidence type="ECO:0000256" key="2">
    <source>
        <dbReference type="ARBA" id="ARBA00022555"/>
    </source>
</evidence>
<comment type="similarity">
    <text evidence="5">Belongs to the PTH family.</text>
</comment>
<keyword evidence="3 6" id="KW-0378">Hydrolase</keyword>
<dbReference type="GO" id="GO:0000049">
    <property type="term" value="F:tRNA binding"/>
    <property type="evidence" value="ECO:0007669"/>
    <property type="project" value="UniProtKB-KW"/>
</dbReference>
<dbReference type="PROSITE" id="PS01195">
    <property type="entry name" value="PEPT_TRNA_HYDROL_1"/>
    <property type="match status" value="1"/>
</dbReference>
<dbReference type="NCBIfam" id="TIGR00447">
    <property type="entry name" value="pth"/>
    <property type="match status" value="1"/>
</dbReference>
<dbReference type="InterPro" id="IPR036416">
    <property type="entry name" value="Pept_tRNA_hydro_sf"/>
</dbReference>
<name>A0A3B0VDU4_9ZZZZ</name>
<evidence type="ECO:0000256" key="4">
    <source>
        <dbReference type="ARBA" id="ARBA00022884"/>
    </source>
</evidence>
<dbReference type="PANTHER" id="PTHR17224">
    <property type="entry name" value="PEPTIDYL-TRNA HYDROLASE"/>
    <property type="match status" value="1"/>
</dbReference>
<dbReference type="SUPFAM" id="SSF53178">
    <property type="entry name" value="Peptidyl-tRNA hydrolase-like"/>
    <property type="match status" value="1"/>
</dbReference>
<gene>
    <name evidence="6" type="ORF">MNBD_BACTEROID07-626</name>
</gene>
<dbReference type="CDD" id="cd00462">
    <property type="entry name" value="PTH"/>
    <property type="match status" value="1"/>
</dbReference>
<dbReference type="InterPro" id="IPR001328">
    <property type="entry name" value="Pept_tRNA_hydro"/>
</dbReference>
<keyword evidence="4" id="KW-0694">RNA-binding</keyword>
<dbReference type="HAMAP" id="MF_00083">
    <property type="entry name" value="Pept_tRNA_hydro_bact"/>
    <property type="match status" value="1"/>
</dbReference>